<evidence type="ECO:0000313" key="4">
    <source>
        <dbReference type="Proteomes" id="UP000591272"/>
    </source>
</evidence>
<accession>A0A7Y9KD63</accession>
<keyword evidence="4" id="KW-1185">Reference proteome</keyword>
<dbReference type="AlphaFoldDB" id="A0A7Y9KD63"/>
<dbReference type="GO" id="GO:0016853">
    <property type="term" value="F:isomerase activity"/>
    <property type="evidence" value="ECO:0007669"/>
    <property type="project" value="UniProtKB-KW"/>
</dbReference>
<dbReference type="InterPro" id="IPR037401">
    <property type="entry name" value="SnoaL-like"/>
</dbReference>
<feature type="domain" description="SnoaL-like" evidence="2">
    <location>
        <begin position="340"/>
        <end position="448"/>
    </location>
</feature>
<sequence length="465" mass="49326">MTAFLDEPVAPFAAANRSRAIAAGIDPYQYDAVTSDLTALHEWTDAFARTGEEHLARAGKARLPRSAGEAYRDAALWFHFATVLPNPDLAAHGRAAAASASALRRSLARLAPDAAHLSGPDFTGVLRRPAADAPLVVLVPGMNSGKVEFMPIAEALLSRGLGVLAIDGPGQGELAVRGTWEADYHRVVRQALDAVDGLPAGIGLLGLSMGGFLASVAAEKEPRIRAVVSVSGPTAITWDELPPYVTESFVLRTGGEDAARLFAGRVTAPRVPQPLRVLDGGLDVIPGVANGEELAARAADGEYTLIPEGGHLLENRRWAWLPDTLDWLAARLSHDPASVVTRYVEAVANGDLDTISASFADEATWTYPGDLPLTGTWRGRDAIIGDFLGDAGKLFRPGGEPRVVLTNVVADGDQVVAEWTSRGTARNGSAYDNACLGVFTVRDGRITSVREYTDTQHVERTLFGS</sequence>
<dbReference type="Gene3D" id="1.20.1440.110">
    <property type="entry name" value="acylaminoacyl peptidase"/>
    <property type="match status" value="1"/>
</dbReference>
<dbReference type="Gene3D" id="3.40.50.1820">
    <property type="entry name" value="alpha/beta hydrolase"/>
    <property type="match status" value="1"/>
</dbReference>
<dbReference type="PANTHER" id="PTHR41252:SF1">
    <property type="entry name" value="BLR2505 PROTEIN"/>
    <property type="match status" value="1"/>
</dbReference>
<keyword evidence="3" id="KW-0413">Isomerase</keyword>
<dbReference type="InterPro" id="IPR000073">
    <property type="entry name" value="AB_hydrolase_1"/>
</dbReference>
<dbReference type="PANTHER" id="PTHR41252">
    <property type="entry name" value="BLR2505 PROTEIN"/>
    <property type="match status" value="1"/>
</dbReference>
<name>A0A7Y9KD63_9ACTN</name>
<evidence type="ECO:0000313" key="3">
    <source>
        <dbReference type="EMBL" id="NYE14752.1"/>
    </source>
</evidence>
<dbReference type="EMBL" id="JACCBT010000001">
    <property type="protein sequence ID" value="NYE14752.1"/>
    <property type="molecule type" value="Genomic_DNA"/>
</dbReference>
<dbReference type="InterPro" id="IPR032710">
    <property type="entry name" value="NTF2-like_dom_sf"/>
</dbReference>
<dbReference type="Pfam" id="PF12680">
    <property type="entry name" value="SnoaL_2"/>
    <property type="match status" value="1"/>
</dbReference>
<dbReference type="GO" id="GO:0016787">
    <property type="term" value="F:hydrolase activity"/>
    <property type="evidence" value="ECO:0007669"/>
    <property type="project" value="UniProtKB-KW"/>
</dbReference>
<dbReference type="RefSeq" id="WP_218935215.1">
    <property type="nucleotide sequence ID" value="NZ_BMRD01000010.1"/>
</dbReference>
<reference evidence="3 4" key="1">
    <citation type="submission" date="2020-07" db="EMBL/GenBank/DDBJ databases">
        <title>Sequencing the genomes of 1000 actinobacteria strains.</title>
        <authorList>
            <person name="Klenk H.-P."/>
        </authorList>
    </citation>
    <scope>NUCLEOTIDE SEQUENCE [LARGE SCALE GENOMIC DNA]</scope>
    <source>
        <strain evidence="3 4">DSM 43461</strain>
    </source>
</reference>
<proteinExistence type="predicted"/>
<dbReference type="InterPro" id="IPR029058">
    <property type="entry name" value="AB_hydrolase_fold"/>
</dbReference>
<feature type="domain" description="AB hydrolase-1" evidence="1">
    <location>
        <begin position="134"/>
        <end position="259"/>
    </location>
</feature>
<dbReference type="Pfam" id="PF00561">
    <property type="entry name" value="Abhydrolase_1"/>
    <property type="match status" value="1"/>
</dbReference>
<dbReference type="SUPFAM" id="SSF53474">
    <property type="entry name" value="alpha/beta-Hydrolases"/>
    <property type="match status" value="1"/>
</dbReference>
<dbReference type="Proteomes" id="UP000591272">
    <property type="component" value="Unassembled WGS sequence"/>
</dbReference>
<gene>
    <name evidence="3" type="ORF">BJ999_005048</name>
</gene>
<comment type="caution">
    <text evidence="3">The sequence shown here is derived from an EMBL/GenBank/DDBJ whole genome shotgun (WGS) entry which is preliminary data.</text>
</comment>
<organism evidence="3 4">
    <name type="scientific">Actinomadura citrea</name>
    <dbReference type="NCBI Taxonomy" id="46158"/>
    <lineage>
        <taxon>Bacteria</taxon>
        <taxon>Bacillati</taxon>
        <taxon>Actinomycetota</taxon>
        <taxon>Actinomycetes</taxon>
        <taxon>Streptosporangiales</taxon>
        <taxon>Thermomonosporaceae</taxon>
        <taxon>Actinomadura</taxon>
    </lineage>
</organism>
<dbReference type="Gene3D" id="3.10.450.50">
    <property type="match status" value="1"/>
</dbReference>
<evidence type="ECO:0000259" key="1">
    <source>
        <dbReference type="Pfam" id="PF00561"/>
    </source>
</evidence>
<keyword evidence="3" id="KW-0378">Hydrolase</keyword>
<protein>
    <submittedName>
        <fullName evidence="3">Ketosteroid isomerase-like protein/dienelactone hydrolase</fullName>
    </submittedName>
</protein>
<evidence type="ECO:0000259" key="2">
    <source>
        <dbReference type="Pfam" id="PF12680"/>
    </source>
</evidence>
<dbReference type="SUPFAM" id="SSF54427">
    <property type="entry name" value="NTF2-like"/>
    <property type="match status" value="1"/>
</dbReference>